<gene>
    <name evidence="1" type="ORF">SAMN05216402_2428</name>
</gene>
<protein>
    <submittedName>
        <fullName evidence="1">Uncharacterized protein</fullName>
    </submittedName>
</protein>
<proteinExistence type="predicted"/>
<dbReference type="Proteomes" id="UP000183471">
    <property type="component" value="Unassembled WGS sequence"/>
</dbReference>
<accession>A0ABY0TH26</accession>
<keyword evidence="2" id="KW-1185">Reference proteome</keyword>
<sequence length="99" mass="11435">MKITIPDVNFSDLHLKRDSSTDGNIEFDWSLIEDICDASGIDISEFRNEDEDNVCHLIHQWYSEHRTRGGRPDPVMEDILVEEKLEEIFGSFSHKPGNT</sequence>
<evidence type="ECO:0000313" key="1">
    <source>
        <dbReference type="EMBL" id="SDQ82171.1"/>
    </source>
</evidence>
<evidence type="ECO:0000313" key="2">
    <source>
        <dbReference type="Proteomes" id="UP000183471"/>
    </source>
</evidence>
<comment type="caution">
    <text evidence="1">The sequence shown here is derived from an EMBL/GenBank/DDBJ whole genome shotgun (WGS) entry which is preliminary data.</text>
</comment>
<dbReference type="RefSeq" id="WP_074632835.1">
    <property type="nucleotide sequence ID" value="NZ_FNKY01000001.1"/>
</dbReference>
<organism evidence="1 2">
    <name type="scientific">Nitrosospira multiformis</name>
    <dbReference type="NCBI Taxonomy" id="1231"/>
    <lineage>
        <taxon>Bacteria</taxon>
        <taxon>Pseudomonadati</taxon>
        <taxon>Pseudomonadota</taxon>
        <taxon>Betaproteobacteria</taxon>
        <taxon>Nitrosomonadales</taxon>
        <taxon>Nitrosomonadaceae</taxon>
        <taxon>Nitrosospira</taxon>
    </lineage>
</organism>
<name>A0ABY0TH26_9PROT</name>
<dbReference type="EMBL" id="FNKY01000001">
    <property type="protein sequence ID" value="SDQ82171.1"/>
    <property type="molecule type" value="Genomic_DNA"/>
</dbReference>
<reference evidence="1 2" key="1">
    <citation type="submission" date="2016-10" db="EMBL/GenBank/DDBJ databases">
        <authorList>
            <person name="Varghese N."/>
            <person name="Submissions S."/>
        </authorList>
    </citation>
    <scope>NUCLEOTIDE SEQUENCE [LARGE SCALE GENOMIC DNA]</scope>
    <source>
        <strain evidence="1 2">Nl1</strain>
    </source>
</reference>